<keyword evidence="1" id="KW-1133">Transmembrane helix</keyword>
<sequence>MRPRPDPRRVVGVDLARAVAVVGMMAVHVLPGEDAPGLAGALYAVAHGRASGLFAVLAGLSLGLATRRAGAARAAARTSVVVRGLVIALLGLLLVDAGSRIAIILPYYGVAFAVVLPFLWWPLRRLAVLAGAWLALAPVLSFALREDLGLPAQYEQPTLDWLARPADLAQALLLTGYYPVVGWAGYLLLGLAVSTLDLRRPAVALRVGLAGALVAAGAWVVSALLLGPGGGRAALEPLAGPLGSVDLYGTVPTDDPWWLAVAAPHSGTPFDLLHTAGTAVAVIGAACLLPAAVTRFLVPVAALGALPLTVYTAHVLALSRTDDDSLTLLGLHVLGGVLLATAWRLLVGRGPLEALVGQVAAAAGRAVPQRAGRVS</sequence>
<feature type="transmembrane region" description="Helical" evidence="1">
    <location>
        <begin position="329"/>
        <end position="347"/>
    </location>
</feature>
<keyword evidence="1" id="KW-0812">Transmembrane</keyword>
<feature type="transmembrane region" description="Helical" evidence="1">
    <location>
        <begin position="177"/>
        <end position="196"/>
    </location>
</feature>
<feature type="transmembrane region" description="Helical" evidence="1">
    <location>
        <begin position="126"/>
        <end position="144"/>
    </location>
</feature>
<feature type="transmembrane region" description="Helical" evidence="1">
    <location>
        <begin position="42"/>
        <end position="62"/>
    </location>
</feature>
<feature type="transmembrane region" description="Helical" evidence="1">
    <location>
        <begin position="101"/>
        <end position="119"/>
    </location>
</feature>
<feature type="transmembrane region" description="Helical" evidence="1">
    <location>
        <begin position="272"/>
        <end position="289"/>
    </location>
</feature>
<dbReference type="AlphaFoldDB" id="A0A7Y9J2K9"/>
<name>A0A7Y9J2K9_9ACTN</name>
<keyword evidence="1" id="KW-0472">Membrane</keyword>
<proteinExistence type="predicted"/>
<feature type="transmembrane region" description="Helical" evidence="1">
    <location>
        <begin position="296"/>
        <end position="317"/>
    </location>
</feature>
<dbReference type="InterPro" id="IPR012429">
    <property type="entry name" value="HGSNAT_cat"/>
</dbReference>
<evidence type="ECO:0000313" key="3">
    <source>
        <dbReference type="EMBL" id="NYD24367.1"/>
    </source>
</evidence>
<feature type="domain" description="Heparan-alpha-glucosaminide N-acetyltransferase catalytic" evidence="2">
    <location>
        <begin position="9"/>
        <end position="200"/>
    </location>
</feature>
<accession>A0A7Y9J2K9</accession>
<feature type="transmembrane region" description="Helical" evidence="1">
    <location>
        <begin position="74"/>
        <end position="95"/>
    </location>
</feature>
<dbReference type="RefSeq" id="WP_179754697.1">
    <property type="nucleotide sequence ID" value="NZ_BAAAGN010000021.1"/>
</dbReference>
<comment type="caution">
    <text evidence="3">The sequence shown here is derived from an EMBL/GenBank/DDBJ whole genome shotgun (WGS) entry which is preliminary data.</text>
</comment>
<organism evidence="3 4">
    <name type="scientific">Kineococcus aurantiacus</name>
    <dbReference type="NCBI Taxonomy" id="37633"/>
    <lineage>
        <taxon>Bacteria</taxon>
        <taxon>Bacillati</taxon>
        <taxon>Actinomycetota</taxon>
        <taxon>Actinomycetes</taxon>
        <taxon>Kineosporiales</taxon>
        <taxon>Kineosporiaceae</taxon>
        <taxon>Kineococcus</taxon>
    </lineage>
</organism>
<keyword evidence="4" id="KW-1185">Reference proteome</keyword>
<dbReference type="Proteomes" id="UP000521922">
    <property type="component" value="Unassembled WGS sequence"/>
</dbReference>
<evidence type="ECO:0000256" key="1">
    <source>
        <dbReference type="SAM" id="Phobius"/>
    </source>
</evidence>
<evidence type="ECO:0000259" key="2">
    <source>
        <dbReference type="Pfam" id="PF07786"/>
    </source>
</evidence>
<feature type="transmembrane region" description="Helical" evidence="1">
    <location>
        <begin position="203"/>
        <end position="226"/>
    </location>
</feature>
<dbReference type="EMBL" id="JACCBB010000001">
    <property type="protein sequence ID" value="NYD24367.1"/>
    <property type="molecule type" value="Genomic_DNA"/>
</dbReference>
<feature type="transmembrane region" description="Helical" evidence="1">
    <location>
        <begin position="12"/>
        <end position="30"/>
    </location>
</feature>
<evidence type="ECO:0000313" key="4">
    <source>
        <dbReference type="Proteomes" id="UP000521922"/>
    </source>
</evidence>
<gene>
    <name evidence="3" type="ORF">BJ968_003907</name>
</gene>
<reference evidence="3 4" key="1">
    <citation type="submission" date="2020-07" db="EMBL/GenBank/DDBJ databases">
        <title>Sequencing the genomes of 1000 actinobacteria strains.</title>
        <authorList>
            <person name="Klenk H.-P."/>
        </authorList>
    </citation>
    <scope>NUCLEOTIDE SEQUENCE [LARGE SCALE GENOMIC DNA]</scope>
    <source>
        <strain evidence="3 4">DSM 7487</strain>
    </source>
</reference>
<protein>
    <recommendedName>
        <fullName evidence="2">Heparan-alpha-glucosaminide N-acetyltransferase catalytic domain-containing protein</fullName>
    </recommendedName>
</protein>
<dbReference type="Pfam" id="PF07786">
    <property type="entry name" value="HGSNAT_cat"/>
    <property type="match status" value="1"/>
</dbReference>